<dbReference type="EMBL" id="JBFAEG010000020">
    <property type="protein sequence ID" value="MEU5710490.1"/>
    <property type="molecule type" value="Genomic_DNA"/>
</dbReference>
<dbReference type="Proteomes" id="UP001551011">
    <property type="component" value="Unassembled WGS sequence"/>
</dbReference>
<reference evidence="1 2" key="1">
    <citation type="submission" date="2024-06" db="EMBL/GenBank/DDBJ databases">
        <title>The Natural Products Discovery Center: Release of the First 8490 Sequenced Strains for Exploring Actinobacteria Biosynthetic Diversity.</title>
        <authorList>
            <person name="Kalkreuter E."/>
            <person name="Kautsar S.A."/>
            <person name="Yang D."/>
            <person name="Bader C.D."/>
            <person name="Teijaro C.N."/>
            <person name="Fluegel L."/>
            <person name="Davis C.M."/>
            <person name="Simpson J.R."/>
            <person name="Lauterbach L."/>
            <person name="Steele A.D."/>
            <person name="Gui C."/>
            <person name="Meng S."/>
            <person name="Li G."/>
            <person name="Viehrig K."/>
            <person name="Ye F."/>
            <person name="Su P."/>
            <person name="Kiefer A.F."/>
            <person name="Nichols A."/>
            <person name="Cepeda A.J."/>
            <person name="Yan W."/>
            <person name="Fan B."/>
            <person name="Jiang Y."/>
            <person name="Adhikari A."/>
            <person name="Zheng C.-J."/>
            <person name="Schuster L."/>
            <person name="Cowan T.M."/>
            <person name="Smanski M.J."/>
            <person name="Chevrette M.G."/>
            <person name="De Carvalho L.P.S."/>
            <person name="Shen B."/>
        </authorList>
    </citation>
    <scope>NUCLEOTIDE SEQUENCE [LARGE SCALE GENOMIC DNA]</scope>
    <source>
        <strain evidence="1 2">NPDC020594</strain>
    </source>
</reference>
<gene>
    <name evidence="1" type="ORF">AB0H04_27045</name>
</gene>
<proteinExistence type="predicted"/>
<accession>A0ABV3AFE2</accession>
<evidence type="ECO:0000313" key="2">
    <source>
        <dbReference type="Proteomes" id="UP001551011"/>
    </source>
</evidence>
<dbReference type="RefSeq" id="WP_030639880.1">
    <property type="nucleotide sequence ID" value="NZ_JBEXDP010000019.1"/>
</dbReference>
<name>A0ABV3AFE2_9ACTN</name>
<keyword evidence="2" id="KW-1185">Reference proteome</keyword>
<organism evidence="1 2">
    <name type="scientific">Streptomyces flaveolus</name>
    <dbReference type="NCBI Taxonomy" id="67297"/>
    <lineage>
        <taxon>Bacteria</taxon>
        <taxon>Bacillati</taxon>
        <taxon>Actinomycetota</taxon>
        <taxon>Actinomycetes</taxon>
        <taxon>Kitasatosporales</taxon>
        <taxon>Streptomycetaceae</taxon>
        <taxon>Streptomyces</taxon>
    </lineage>
</organism>
<comment type="caution">
    <text evidence="1">The sequence shown here is derived from an EMBL/GenBank/DDBJ whole genome shotgun (WGS) entry which is preliminary data.</text>
</comment>
<evidence type="ECO:0000313" key="1">
    <source>
        <dbReference type="EMBL" id="MEU5710490.1"/>
    </source>
</evidence>
<protein>
    <submittedName>
        <fullName evidence="1">Uncharacterized protein</fullName>
    </submittedName>
</protein>
<sequence>MIFGNKGRERFLDAVAGFEAAVRERDADRSQQYFQDMHRFFGDAADQEFLRAGPRLAGILDEVPPGPRATVAVIVGACVERGADASACGPHVLAGLAETLDGAREACERWAATGGGELPDPEAAEPHPDLFDRVGEDAAVAWLTLHQWEMASVAMLNHAAVRTALDAGTRARLFRTLRSVEEDSGHDFKCLAYALLVLDDEPLIVLHRPTGTGYALRMTGIGDNFQLHTLLADVLVGGGHLPGRAPSAEEAAVCRDRPGQVDTTGSFNLLTPSGAWVWNEGTPSDIPVVDGVRLLVLDPPPYERSWPAGRFFPHMTGDLVLERVLGEEEAGRLLAGCVSKDAEQGRVSKDV</sequence>